<evidence type="ECO:0000256" key="15">
    <source>
        <dbReference type="ARBA" id="ARBA00023242"/>
    </source>
</evidence>
<comment type="function">
    <text evidence="17 19">DNA polymerase II participates in chromosomal DNA replication.</text>
</comment>
<dbReference type="InterPro" id="IPR054475">
    <property type="entry name" value="Znf-DPOE"/>
</dbReference>
<dbReference type="InterPro" id="IPR006172">
    <property type="entry name" value="DNA-dir_DNA_pol_B"/>
</dbReference>
<evidence type="ECO:0000256" key="4">
    <source>
        <dbReference type="ARBA" id="ARBA00022485"/>
    </source>
</evidence>
<comment type="cofactor">
    <cofactor evidence="1 19">
        <name>[4Fe-4S] cluster</name>
        <dbReference type="ChEBI" id="CHEBI:49883"/>
    </cofactor>
</comment>
<dbReference type="Gene3D" id="3.30.420.10">
    <property type="entry name" value="Ribonuclease H-like superfamily/Ribonuclease H"/>
    <property type="match status" value="1"/>
</dbReference>
<keyword evidence="6 19" id="KW-0548">Nucleotidyltransferase</keyword>
<keyword evidence="9 19" id="KW-0863">Zinc-finger</keyword>
<dbReference type="GO" id="GO:0006272">
    <property type="term" value="P:leading strand elongation"/>
    <property type="evidence" value="ECO:0007669"/>
    <property type="project" value="TreeGrafter"/>
</dbReference>
<dbReference type="InterPro" id="IPR029703">
    <property type="entry name" value="POL2"/>
</dbReference>
<feature type="region of interest" description="Disordered" evidence="21">
    <location>
        <begin position="1"/>
        <end position="52"/>
    </location>
</feature>
<dbReference type="GO" id="GO:0003887">
    <property type="term" value="F:DNA-directed DNA polymerase activity"/>
    <property type="evidence" value="ECO:0007669"/>
    <property type="project" value="UniProtKB-KW"/>
</dbReference>
<keyword evidence="11 19" id="KW-0239">DNA-directed DNA polymerase</keyword>
<accession>A0A0K3CL53</accession>
<dbReference type="GO" id="GO:0003677">
    <property type="term" value="F:DNA binding"/>
    <property type="evidence" value="ECO:0007669"/>
    <property type="project" value="UniProtKB-KW"/>
</dbReference>
<evidence type="ECO:0000313" key="24">
    <source>
        <dbReference type="EMBL" id="PRQ72105.1"/>
    </source>
</evidence>
<dbReference type="InterPro" id="IPR013697">
    <property type="entry name" value="DNA_pol_e_suA_C"/>
</dbReference>
<evidence type="ECO:0000256" key="8">
    <source>
        <dbReference type="ARBA" id="ARBA00022723"/>
    </source>
</evidence>
<dbReference type="SMART" id="SM01159">
    <property type="entry name" value="DUF1744"/>
    <property type="match status" value="1"/>
</dbReference>
<evidence type="ECO:0000256" key="7">
    <source>
        <dbReference type="ARBA" id="ARBA00022705"/>
    </source>
</evidence>
<dbReference type="Proteomes" id="UP000199069">
    <property type="component" value="Unassembled WGS sequence"/>
</dbReference>
<evidence type="ECO:0000256" key="1">
    <source>
        <dbReference type="ARBA" id="ARBA00001966"/>
    </source>
</evidence>
<evidence type="ECO:0000256" key="10">
    <source>
        <dbReference type="ARBA" id="ARBA00022833"/>
    </source>
</evidence>
<evidence type="ECO:0000256" key="16">
    <source>
        <dbReference type="ARBA" id="ARBA00049244"/>
    </source>
</evidence>
<evidence type="ECO:0000256" key="14">
    <source>
        <dbReference type="ARBA" id="ARBA00023125"/>
    </source>
</evidence>
<evidence type="ECO:0000259" key="22">
    <source>
        <dbReference type="SMART" id="SM01159"/>
    </source>
</evidence>
<dbReference type="FunFam" id="3.90.1600.10:FF:000006">
    <property type="entry name" value="DNA polymerase epsilon catalytic subunit"/>
    <property type="match status" value="1"/>
</dbReference>
<evidence type="ECO:0000256" key="12">
    <source>
        <dbReference type="ARBA" id="ARBA00023004"/>
    </source>
</evidence>
<dbReference type="GO" id="GO:0051539">
    <property type="term" value="F:4 iron, 4 sulfur cluster binding"/>
    <property type="evidence" value="ECO:0007669"/>
    <property type="project" value="UniProtKB-KW"/>
</dbReference>
<dbReference type="OMA" id="MLDQCRY"/>
<evidence type="ECO:0000313" key="26">
    <source>
        <dbReference type="Proteomes" id="UP000239560"/>
    </source>
</evidence>
<dbReference type="GO" id="GO:0008270">
    <property type="term" value="F:zinc ion binding"/>
    <property type="evidence" value="ECO:0007669"/>
    <property type="project" value="UniProtKB-KW"/>
</dbReference>
<dbReference type="FunFam" id="3.30.420.10:FF:000010">
    <property type="entry name" value="DNA polymerase epsilon catalytic subunit"/>
    <property type="match status" value="1"/>
</dbReference>
<dbReference type="InterPro" id="IPR036397">
    <property type="entry name" value="RNaseH_sf"/>
</dbReference>
<keyword evidence="14 19" id="KW-0238">DNA-binding</keyword>
<sequence length="2246" mass="254828">MGRPFNKFSRGRGGGGQSSGRSGGSWRGRRGGGRGGGAAGAGQLKTVTEGTRDDDRIEDARVWDELDHKLGFAKFQEGAKRQGWLVNMKETLVPDETKTSARAGVDYYFIQDDGGMFKATLAYEPYFYIATRSGYEGVVEEWLMRKYEDLITKVSRVRKEDLKLPNHLMGYRRDYISLSFRNQTDLFTVRRDLLPLATKNREMLDAVDTYAEVVAGEQKFGQVGMEYDMEDGFGGEGFVKNVGGAGGKGANAMDPKDAIIDIREYDVPYYLRVAIDKNIRVGLWYEVTADAGEISFRLLEERVARAEPVVMAFDIETTKAPLKFPDQLTDQVMMISYMIDGQGFLITNREIVGADIEDFEYTPKPDYEGPFTIFNEADEAATILRFFEHFREARPTVCATYNGDSFDFPFLLARANVHGIDMYKEIGFAKDSEEEFKSRSCVHMDCFRWVKRDSYLPQGSQGLKAVTVAKLGYNPIELDPELMTPYAADQPQTLAQYSVSDAVATYYLYMKYVHPFVFSLCNIIPLNPDEVLRKGSGTLCETLLMVEAYRSNVVYPNRHVESHNNMYDGHLLESETYVGGHVEALEAGVFRSDIETDFKIVPSAIQELIDDLDDALKFALAKEGKKPIPIEDVENYDEVKGEIIRMLEELRDRPLRADTPLIYHLDVAAMYPNIMLSNRLQPDSVVTEADCAACDFNRPGKQCQRRMKWAWRGEYFPAQLNEYKMIRNALEQETFPPKWPGKPERRFTELSPSEQTSLLHKRLGDYSRKVYAKTKETKIETKEAIICQRENPFYIDTVRTFRDRRYTYKGLHKDWKKKLDQASGGGGVQEIVEAKAMIVLYDSLQLAHKCILNSFYGYVMRKGARWHSMEMAGITCLTGASIIQMARKLVEQIGRPLELDTDGIWCMLPSTFPDGFAFKLRGGGKFPISYPCTMLNHIVHKDFTNDQYHEATPDGRHVVREENSIFFELDGPYRAMILPSSKEEDKLLKKRYAVFNEDGSLAELKGFEVKRRGELQLIKTFQSQIFEKFLLGGTLKDCYAAVATVADKWLDVLFTKAVSLPDDELVELIAENRSMSKTLAEYAGQKSTSISTARRLAEFLGEQMVKDKGLACKFIISTKPVGAPVTERAVPVAIFSAELSVKRHFLRKWLKDNALEEFDLRSILDWDYYIERLGSVVQKLITIPAALQKIPNPVPRIRHPDWLHRRVANQDDKIKQHRVDEMFARQKPAIRDVEDIGSKEVIIVTPREPTPPPPAVPKPDIMKTYSAWVAYMKPIWREKRKELLASQKSSSGFGGRAGTLGSMMHQRSTFLSSAVWDIVQITPVSDRPGEFKMWLLIADSLQSVRLRIPRQFFVNFVELPTADGVFPEACEVEPISRSLPRGQRSLNLVRLSTSEDDFVRDEPLYGELLNGPNVDGVYELQVPLVMRALLRLGSSCIPDSRKGVTLNKGLDRYFALDDLKPAEATLSKRRYLDLGRNLRYTYLFHVTNDYRHVFGLFMPTGTAKVYVVERGKARDVQNLDKYYEEQLKKRKEAEAERLKKDKSAKREVGAFEYADRMTMIVAYASNEDVALRHLSRDLDALSKQKSMASLLVVHSPKPRSYFDEKVRGAANFPLIAIQSSKAENTFPTALAWQAPACRRMIQHYLRAAVWIRERIELADRFDVPVCNLEKDVPLFLADIDFARRLSKADCVLWWSPAARPDLGGREADANASQLGDELINPELGKPGCYSNACLEVEVRNLAVDAVLQSALVYELEGGEGGGIDEAAHNLDDYAKGTAHAPHVLGDAILPTSTFNMVRAMVKAWSVEAAKPDGAHWRLMLDHFWRWTSSPAAKLYDPALYRFVHGLMRKTFSQLLAEFRRLGSDIVHADFGRIFLLTSKPSSSTAYAYANYLVSSVTTRELFRYVQLEIVRFWDQLVWMDAANSAGIVCPRPDLDEQPLDQVEVEMQFNVATYLPDAVQDDFTKVIGRFVHGMLVAKRQQSADLRTPLRILQNGLETVERGKAIGDKDGDDDAKSPANTLISETLTRQFLKAVTRLKDAYADKEDPEAFDFPELPGSHLRPKNPVLEFIKTTCAVLALAKDVSEEVVILKRNLLDLIGVREFAKEAIFVNPCLPFKVPMVVCRSCNSIRDLDLCRNVAFLVKDQPWLCERCSTEYDRAAIEALIIDSLQRRLVSYQLQDLRCGKCKTMKSENLRSHCDCSGEYQMSETRQDLVKRLQVTSKVADFHNLQVLATAVEWMQDLLHWCA</sequence>
<keyword evidence="8 19" id="KW-0479">Metal-binding</keyword>
<feature type="domain" description="DNA polymerase epsilon catalytic subunit A C-terminal" evidence="22">
    <location>
        <begin position="1518"/>
        <end position="1927"/>
    </location>
</feature>
<dbReference type="GO" id="GO:0000278">
    <property type="term" value="P:mitotic cell cycle"/>
    <property type="evidence" value="ECO:0007669"/>
    <property type="project" value="TreeGrafter"/>
</dbReference>
<dbReference type="SUPFAM" id="SSF56672">
    <property type="entry name" value="DNA/RNA polymerases"/>
    <property type="match status" value="1"/>
</dbReference>
<dbReference type="Gene3D" id="3.30.342.10">
    <property type="entry name" value="DNA Polymerase, chain B, domain 1"/>
    <property type="match status" value="1"/>
</dbReference>
<keyword evidence="20" id="KW-0175">Coiled coil</keyword>
<comment type="subcellular location">
    <subcellularLocation>
        <location evidence="2 19">Nucleus</location>
    </subcellularLocation>
</comment>
<dbReference type="InterPro" id="IPR043502">
    <property type="entry name" value="DNA/RNA_pol_sf"/>
</dbReference>
<dbReference type="CDD" id="cd05535">
    <property type="entry name" value="POLBc_epsilon"/>
    <property type="match status" value="1"/>
</dbReference>
<dbReference type="InterPro" id="IPR055191">
    <property type="entry name" value="POL2_thumb"/>
</dbReference>
<evidence type="ECO:0000256" key="21">
    <source>
        <dbReference type="SAM" id="MobiDB-lite"/>
    </source>
</evidence>
<dbReference type="EMBL" id="LCTV02000010">
    <property type="protein sequence ID" value="PRQ72105.1"/>
    <property type="molecule type" value="Genomic_DNA"/>
</dbReference>
<dbReference type="GO" id="GO:0000166">
    <property type="term" value="F:nucleotide binding"/>
    <property type="evidence" value="ECO:0007669"/>
    <property type="project" value="InterPro"/>
</dbReference>
<evidence type="ECO:0000256" key="11">
    <source>
        <dbReference type="ARBA" id="ARBA00022932"/>
    </source>
</evidence>
<keyword evidence="12 19" id="KW-0408">Iron</keyword>
<dbReference type="SUPFAM" id="SSF53098">
    <property type="entry name" value="Ribonuclease H-like"/>
    <property type="match status" value="1"/>
</dbReference>
<proteinExistence type="inferred from homology"/>
<reference evidence="24 26" key="2">
    <citation type="journal article" date="2018" name="Elife">
        <title>Functional genomics of lipid metabolism in the oleaginous yeast Rhodosporidium toruloides.</title>
        <authorList>
            <person name="Coradetti S.T."/>
            <person name="Pinel D."/>
            <person name="Geiselman G."/>
            <person name="Ito M."/>
            <person name="Mondo S."/>
            <person name="Reilly M.C."/>
            <person name="Cheng Y.F."/>
            <person name="Bauer S."/>
            <person name="Grigoriev I."/>
            <person name="Gladden J.M."/>
            <person name="Simmons B.A."/>
            <person name="Brem R."/>
            <person name="Arkin A.P."/>
            <person name="Skerker J.M."/>
        </authorList>
    </citation>
    <scope>NUCLEOTIDE SEQUENCE [LARGE SCALE GENOMIC DNA]</scope>
    <source>
        <strain evidence="24 26">NBRC 0880</strain>
    </source>
</reference>
<keyword evidence="10 19" id="KW-0862">Zinc</keyword>
<dbReference type="Pfam" id="PF03104">
    <property type="entry name" value="DNA_pol_B_exo1"/>
    <property type="match status" value="1"/>
</dbReference>
<dbReference type="Proteomes" id="UP000239560">
    <property type="component" value="Unassembled WGS sequence"/>
</dbReference>
<evidence type="ECO:0000256" key="9">
    <source>
        <dbReference type="ARBA" id="ARBA00022771"/>
    </source>
</evidence>
<dbReference type="GO" id="GO:0006297">
    <property type="term" value="P:nucleotide-excision repair, DNA gap filling"/>
    <property type="evidence" value="ECO:0007669"/>
    <property type="project" value="TreeGrafter"/>
</dbReference>
<feature type="compositionally biased region" description="Gly residues" evidence="21">
    <location>
        <begin position="11"/>
        <end position="26"/>
    </location>
</feature>
<organism evidence="23 25">
    <name type="scientific">Rhodotorula toruloides</name>
    <name type="common">Yeast</name>
    <name type="synonym">Rhodosporidium toruloides</name>
    <dbReference type="NCBI Taxonomy" id="5286"/>
    <lineage>
        <taxon>Eukaryota</taxon>
        <taxon>Fungi</taxon>
        <taxon>Dikarya</taxon>
        <taxon>Basidiomycota</taxon>
        <taxon>Pucciniomycotina</taxon>
        <taxon>Microbotryomycetes</taxon>
        <taxon>Sporidiobolales</taxon>
        <taxon>Sporidiobolaceae</taxon>
        <taxon>Rhodotorula</taxon>
    </lineage>
</organism>
<dbReference type="Pfam" id="PF22634">
    <property type="entry name" value="POL2_thumb"/>
    <property type="match status" value="1"/>
</dbReference>
<feature type="coiled-coil region" evidence="20">
    <location>
        <begin position="1516"/>
        <end position="1548"/>
    </location>
</feature>
<dbReference type="STRING" id="5286.A0A0K3CL53"/>
<keyword evidence="25" id="KW-1185">Reference proteome</keyword>
<evidence type="ECO:0000256" key="19">
    <source>
        <dbReference type="RuleBase" id="RU365029"/>
    </source>
</evidence>
<evidence type="ECO:0000256" key="17">
    <source>
        <dbReference type="ARBA" id="ARBA00057054"/>
    </source>
</evidence>
<keyword evidence="7 19" id="KW-0235">DNA replication</keyword>
<dbReference type="InterPro" id="IPR023211">
    <property type="entry name" value="DNA_pol_palm_dom_sf"/>
</dbReference>
<dbReference type="Gene3D" id="3.90.1600.10">
    <property type="entry name" value="Palm domain of DNA polymerase"/>
    <property type="match status" value="1"/>
</dbReference>
<dbReference type="SMART" id="SM00486">
    <property type="entry name" value="POLBc"/>
    <property type="match status" value="1"/>
</dbReference>
<dbReference type="EC" id="2.7.7.7" evidence="19"/>
<evidence type="ECO:0000256" key="2">
    <source>
        <dbReference type="ARBA" id="ARBA00004123"/>
    </source>
</evidence>
<dbReference type="EMBL" id="CWKI01000010">
    <property type="protein sequence ID" value="CTR09422.1"/>
    <property type="molecule type" value="Genomic_DNA"/>
</dbReference>
<evidence type="ECO:0000313" key="25">
    <source>
        <dbReference type="Proteomes" id="UP000199069"/>
    </source>
</evidence>
<evidence type="ECO:0000313" key="23">
    <source>
        <dbReference type="EMBL" id="CTR09422.1"/>
    </source>
</evidence>
<comment type="catalytic activity">
    <reaction evidence="16 19">
        <text>DNA(n) + a 2'-deoxyribonucleoside 5'-triphosphate = DNA(n+1) + diphosphate</text>
        <dbReference type="Rhea" id="RHEA:22508"/>
        <dbReference type="Rhea" id="RHEA-COMP:17339"/>
        <dbReference type="Rhea" id="RHEA-COMP:17340"/>
        <dbReference type="ChEBI" id="CHEBI:33019"/>
        <dbReference type="ChEBI" id="CHEBI:61560"/>
        <dbReference type="ChEBI" id="CHEBI:173112"/>
        <dbReference type="EC" id="2.7.7.7"/>
    </reaction>
</comment>
<keyword evidence="15 19" id="KW-0539">Nucleus</keyword>
<dbReference type="InterPro" id="IPR042087">
    <property type="entry name" value="DNA_pol_B_thumb"/>
</dbReference>
<dbReference type="FunFam" id="1.10.132.60:FF:000002">
    <property type="entry name" value="DNA polymerase epsilon catalytic subunit"/>
    <property type="match status" value="1"/>
</dbReference>
<comment type="similarity">
    <text evidence="3 19">Belongs to the DNA polymerase type-B family.</text>
</comment>
<dbReference type="PANTHER" id="PTHR10670:SF0">
    <property type="entry name" value="DNA POLYMERASE EPSILON CATALYTIC SUBUNIT A"/>
    <property type="match status" value="1"/>
</dbReference>
<protein>
    <recommendedName>
        <fullName evidence="19">DNA polymerase epsilon catalytic subunit</fullName>
        <ecNumber evidence="19">2.7.7.7</ecNumber>
    </recommendedName>
</protein>
<dbReference type="Pfam" id="PF08490">
    <property type="entry name" value="DUF1744"/>
    <property type="match status" value="1"/>
</dbReference>
<dbReference type="InterPro" id="IPR006133">
    <property type="entry name" value="DNA-dir_DNA_pol_B_exonuc"/>
</dbReference>
<evidence type="ECO:0000256" key="6">
    <source>
        <dbReference type="ARBA" id="ARBA00022695"/>
    </source>
</evidence>
<name>A0A0K3CL53_RHOTO</name>
<reference evidence="23 25" key="1">
    <citation type="submission" date="2015-07" db="EMBL/GenBank/DDBJ databases">
        <authorList>
            <person name="Cajimat M.N.B."/>
            <person name="Milazzo M.L."/>
            <person name="Fulhorst C.F."/>
        </authorList>
    </citation>
    <scope>NUCLEOTIDE SEQUENCE [LARGE SCALE GENOMIC DNA]</scope>
    <source>
        <strain evidence="23">Single colony</strain>
    </source>
</reference>
<dbReference type="CDD" id="cd05779">
    <property type="entry name" value="DNA_polB_epsilon_exo"/>
    <property type="match status" value="1"/>
</dbReference>
<dbReference type="GO" id="GO:0045004">
    <property type="term" value="P:DNA replication proofreading"/>
    <property type="evidence" value="ECO:0007669"/>
    <property type="project" value="TreeGrafter"/>
</dbReference>
<dbReference type="InterPro" id="IPR012337">
    <property type="entry name" value="RNaseH-like_sf"/>
</dbReference>
<dbReference type="Pfam" id="PF22912">
    <property type="entry name" value="zf-DPOE"/>
    <property type="match status" value="1"/>
</dbReference>
<dbReference type="GO" id="GO:0006287">
    <property type="term" value="P:base-excision repair, gap-filling"/>
    <property type="evidence" value="ECO:0007669"/>
    <property type="project" value="TreeGrafter"/>
</dbReference>
<dbReference type="PANTHER" id="PTHR10670">
    <property type="entry name" value="DNA POLYMERASE EPSILON CATALYTIC SUBUNIT A"/>
    <property type="match status" value="1"/>
</dbReference>
<comment type="subunit">
    <text evidence="18">Heterotetramer. Consists of 4 subunits: POL2, DPB2, DPB3 and DPB4.</text>
</comment>
<keyword evidence="5 19" id="KW-0808">Transferase</keyword>
<evidence type="ECO:0000256" key="3">
    <source>
        <dbReference type="ARBA" id="ARBA00005755"/>
    </source>
</evidence>
<keyword evidence="13 19" id="KW-0411">Iron-sulfur</keyword>
<dbReference type="Gene3D" id="1.10.132.60">
    <property type="entry name" value="DNA polymerase family B, C-terminal domain"/>
    <property type="match status" value="1"/>
</dbReference>
<gene>
    <name evidence="23" type="primary">FGENESH: predicted gene_10.120</name>
    <name evidence="24" type="ORF">AAT19DRAFT_9444</name>
    <name evidence="23" type="ORF">BN2166_0052830</name>
</gene>
<evidence type="ECO:0000256" key="18">
    <source>
        <dbReference type="ARBA" id="ARBA00065544"/>
    </source>
</evidence>
<dbReference type="GO" id="GO:0008310">
    <property type="term" value="F:single-stranded DNA 3'-5' DNA exonuclease activity"/>
    <property type="evidence" value="ECO:0007669"/>
    <property type="project" value="TreeGrafter"/>
</dbReference>
<evidence type="ECO:0000256" key="5">
    <source>
        <dbReference type="ARBA" id="ARBA00022679"/>
    </source>
</evidence>
<dbReference type="GO" id="GO:0008622">
    <property type="term" value="C:epsilon DNA polymerase complex"/>
    <property type="evidence" value="ECO:0007669"/>
    <property type="project" value="InterPro"/>
</dbReference>
<dbReference type="Pfam" id="PF23250">
    <property type="entry name" value="zf_DPOE_2"/>
    <property type="match status" value="1"/>
</dbReference>
<evidence type="ECO:0000256" key="13">
    <source>
        <dbReference type="ARBA" id="ARBA00023014"/>
    </source>
</evidence>
<evidence type="ECO:0000256" key="20">
    <source>
        <dbReference type="SAM" id="Coils"/>
    </source>
</evidence>
<keyword evidence="4 19" id="KW-0004">4Fe-4S</keyword>
<dbReference type="OrthoDB" id="10060449at2759"/>